<dbReference type="InterPro" id="IPR052405">
    <property type="entry name" value="Mito_Transl_Release_Factor"/>
</dbReference>
<dbReference type="Pfam" id="PF00472">
    <property type="entry name" value="RF-1"/>
    <property type="match status" value="1"/>
</dbReference>
<keyword evidence="3" id="KW-0809">Transit peptide</keyword>
<feature type="compositionally biased region" description="Basic residues" evidence="5">
    <location>
        <begin position="78"/>
        <end position="96"/>
    </location>
</feature>
<evidence type="ECO:0000256" key="1">
    <source>
        <dbReference type="ARBA" id="ARBA00004173"/>
    </source>
</evidence>
<evidence type="ECO:0000259" key="6">
    <source>
        <dbReference type="Pfam" id="PF00472"/>
    </source>
</evidence>
<proteinExistence type="inferred from homology"/>
<gene>
    <name evidence="7" type="ORF">BJ085DRAFT_5429</name>
</gene>
<evidence type="ECO:0000313" key="8">
    <source>
        <dbReference type="Proteomes" id="UP000268162"/>
    </source>
</evidence>
<reference evidence="8" key="1">
    <citation type="journal article" date="2018" name="Nat. Microbiol.">
        <title>Leveraging single-cell genomics to expand the fungal tree of life.</title>
        <authorList>
            <person name="Ahrendt S.R."/>
            <person name="Quandt C.A."/>
            <person name="Ciobanu D."/>
            <person name="Clum A."/>
            <person name="Salamov A."/>
            <person name="Andreopoulos B."/>
            <person name="Cheng J.F."/>
            <person name="Woyke T."/>
            <person name="Pelin A."/>
            <person name="Henrissat B."/>
            <person name="Reynolds N.K."/>
            <person name="Benny G.L."/>
            <person name="Smith M.E."/>
            <person name="James T.Y."/>
            <person name="Grigoriev I.V."/>
        </authorList>
    </citation>
    <scope>NUCLEOTIDE SEQUENCE [LARGE SCALE GENOMIC DNA]</scope>
    <source>
        <strain evidence="8">RSA 468</strain>
    </source>
</reference>
<dbReference type="STRING" id="215637.A0A4P9ZP35"/>
<evidence type="ECO:0000256" key="5">
    <source>
        <dbReference type="SAM" id="MobiDB-lite"/>
    </source>
</evidence>
<dbReference type="EMBL" id="ML003357">
    <property type="protein sequence ID" value="RKP34110.1"/>
    <property type="molecule type" value="Genomic_DNA"/>
</dbReference>
<comment type="subcellular location">
    <subcellularLocation>
        <location evidence="1">Mitochondrion</location>
    </subcellularLocation>
</comment>
<keyword evidence="4" id="KW-0496">Mitochondrion</keyword>
<keyword evidence="8" id="KW-1185">Reference proteome</keyword>
<dbReference type="GO" id="GO:0032543">
    <property type="term" value="P:mitochondrial translation"/>
    <property type="evidence" value="ECO:0007669"/>
    <property type="project" value="UniProtKB-ARBA"/>
</dbReference>
<feature type="non-terminal residue" evidence="7">
    <location>
        <position position="96"/>
    </location>
</feature>
<evidence type="ECO:0000256" key="2">
    <source>
        <dbReference type="ARBA" id="ARBA00010835"/>
    </source>
</evidence>
<dbReference type="Proteomes" id="UP000268162">
    <property type="component" value="Unassembled WGS sequence"/>
</dbReference>
<evidence type="ECO:0000256" key="4">
    <source>
        <dbReference type="ARBA" id="ARBA00023128"/>
    </source>
</evidence>
<sequence>LNDNDLEEKFVKGSGNGGQKINKTNNRVQLRHLPSGIIIECQETRSLEQNRKIARKRLIAKLDELHNGDQSKIAKKLDKVRKRKSRKRQKTKKKYT</sequence>
<dbReference type="SUPFAM" id="SSF75620">
    <property type="entry name" value="Release factor"/>
    <property type="match status" value="1"/>
</dbReference>
<comment type="similarity">
    <text evidence="2">Belongs to the prokaryotic/mitochondrial release factor family.</text>
</comment>
<feature type="domain" description="Prokaryotic-type class I peptide chain release factors" evidence="6">
    <location>
        <begin position="2"/>
        <end position="93"/>
    </location>
</feature>
<dbReference type="GO" id="GO:0005739">
    <property type="term" value="C:mitochondrion"/>
    <property type="evidence" value="ECO:0007669"/>
    <property type="project" value="UniProtKB-SubCell"/>
</dbReference>
<evidence type="ECO:0000313" key="7">
    <source>
        <dbReference type="EMBL" id="RKP34110.1"/>
    </source>
</evidence>
<dbReference type="Gene3D" id="3.30.160.20">
    <property type="match status" value="1"/>
</dbReference>
<evidence type="ECO:0000256" key="3">
    <source>
        <dbReference type="ARBA" id="ARBA00022946"/>
    </source>
</evidence>
<protein>
    <submittedName>
        <fullName evidence="7">Peptide chain release factor class I/class II</fullName>
    </submittedName>
</protein>
<dbReference type="FunFam" id="3.30.160.20:FF:000065">
    <property type="entry name" value="Peptidyl-tRNA hydrolase domain protein"/>
    <property type="match status" value="1"/>
</dbReference>
<dbReference type="InterPro" id="IPR045853">
    <property type="entry name" value="Pep_chain_release_fac_I_sf"/>
</dbReference>
<dbReference type="PANTHER" id="PTHR46203:SF1">
    <property type="entry name" value="MITOCHONDRIAL TRANSLATION RELEASE FACTOR IN RESCUE"/>
    <property type="match status" value="1"/>
</dbReference>
<feature type="non-terminal residue" evidence="7">
    <location>
        <position position="1"/>
    </location>
</feature>
<dbReference type="InterPro" id="IPR000352">
    <property type="entry name" value="Pep_chain_release_fac_I"/>
</dbReference>
<dbReference type="AlphaFoldDB" id="A0A4P9ZP35"/>
<accession>A0A4P9ZP35</accession>
<feature type="region of interest" description="Disordered" evidence="5">
    <location>
        <begin position="70"/>
        <end position="96"/>
    </location>
</feature>
<dbReference type="GO" id="GO:0003747">
    <property type="term" value="F:translation release factor activity"/>
    <property type="evidence" value="ECO:0007669"/>
    <property type="project" value="InterPro"/>
</dbReference>
<feature type="region of interest" description="Disordered" evidence="5">
    <location>
        <begin position="1"/>
        <end position="23"/>
    </location>
</feature>
<organism evidence="7 8">
    <name type="scientific">Dimargaris cristalligena</name>
    <dbReference type="NCBI Taxonomy" id="215637"/>
    <lineage>
        <taxon>Eukaryota</taxon>
        <taxon>Fungi</taxon>
        <taxon>Fungi incertae sedis</taxon>
        <taxon>Zoopagomycota</taxon>
        <taxon>Kickxellomycotina</taxon>
        <taxon>Dimargaritomycetes</taxon>
        <taxon>Dimargaritales</taxon>
        <taxon>Dimargaritaceae</taxon>
        <taxon>Dimargaris</taxon>
    </lineage>
</organism>
<name>A0A4P9ZP35_9FUNG</name>
<dbReference type="PANTHER" id="PTHR46203">
    <property type="entry name" value="PROBABLE PEPTIDE CHAIN RELEASE FACTOR C12ORF65"/>
    <property type="match status" value="1"/>
</dbReference>